<dbReference type="FunFam" id="2.130.10.10:FF:000422">
    <property type="entry name" value="BCAS3 microtubule-associated cell migration factor"/>
    <property type="match status" value="1"/>
</dbReference>
<dbReference type="OrthoDB" id="25778at2759"/>
<keyword evidence="8" id="KW-0832">Ubl conjugation</keyword>
<keyword evidence="5" id="KW-1017">Isopeptide bond</keyword>
<comment type="subunit">
    <text evidence="15">Interacts with histone H3, ESR1, KAT2B and PELP1; the interactions occur in a estrogen-dependent manner. Interacts with beta-tubulin and VIM. Interacts (via C-terminal) with PHAF1; the interaction is requrired for the association with the phagophore.</text>
</comment>
<evidence type="ECO:0000256" key="12">
    <source>
        <dbReference type="ARBA" id="ARBA00023212"/>
    </source>
</evidence>
<evidence type="ECO:0000256" key="9">
    <source>
        <dbReference type="ARBA" id="ARBA00022990"/>
    </source>
</evidence>
<feature type="region of interest" description="Disordered" evidence="17">
    <location>
        <begin position="455"/>
        <end position="478"/>
    </location>
</feature>
<organism evidence="20 21">
    <name type="scientific">Magallana gigas</name>
    <name type="common">Pacific oyster</name>
    <name type="synonym">Crassostrea gigas</name>
    <dbReference type="NCBI Taxonomy" id="29159"/>
    <lineage>
        <taxon>Eukaryota</taxon>
        <taxon>Metazoa</taxon>
        <taxon>Spiralia</taxon>
        <taxon>Lophotrochozoa</taxon>
        <taxon>Mollusca</taxon>
        <taxon>Bivalvia</taxon>
        <taxon>Autobranchia</taxon>
        <taxon>Pteriomorphia</taxon>
        <taxon>Ostreida</taxon>
        <taxon>Ostreoidea</taxon>
        <taxon>Ostreidae</taxon>
        <taxon>Magallana</taxon>
    </lineage>
</organism>
<dbReference type="Pfam" id="PF12490">
    <property type="entry name" value="BCAS3"/>
    <property type="match status" value="1"/>
</dbReference>
<dbReference type="EnsemblMetazoa" id="G21147.8">
    <property type="protein sequence ID" value="G21147.8:cds"/>
    <property type="gene ID" value="G21147"/>
</dbReference>
<dbReference type="GO" id="GO:0000407">
    <property type="term" value="C:phagophore assembly site"/>
    <property type="evidence" value="ECO:0007669"/>
    <property type="project" value="UniProtKB-SubCell"/>
</dbReference>
<dbReference type="EnsemblMetazoa" id="G21147.2">
    <property type="protein sequence ID" value="G21147.2:cds"/>
    <property type="gene ID" value="G21147"/>
</dbReference>
<dbReference type="GO" id="GO:0042594">
    <property type="term" value="P:response to starvation"/>
    <property type="evidence" value="ECO:0007669"/>
    <property type="project" value="TreeGrafter"/>
</dbReference>
<evidence type="ECO:0000256" key="4">
    <source>
        <dbReference type="ARBA" id="ARBA00022490"/>
    </source>
</evidence>
<evidence type="ECO:0000256" key="16">
    <source>
        <dbReference type="ARBA" id="ARBA00074831"/>
    </source>
</evidence>
<dbReference type="Gene3D" id="2.130.10.10">
    <property type="entry name" value="YVTN repeat-like/Quinoprotein amine dehydrogenase"/>
    <property type="match status" value="1"/>
</dbReference>
<evidence type="ECO:0000259" key="19">
    <source>
        <dbReference type="Pfam" id="PF21034"/>
    </source>
</evidence>
<comment type="similarity">
    <text evidence="14">Belongs to the BCAS3 family.</text>
</comment>
<keyword evidence="11" id="KW-0804">Transcription</keyword>
<dbReference type="InterPro" id="IPR001680">
    <property type="entry name" value="WD40_rpt"/>
</dbReference>
<keyword evidence="4" id="KW-0963">Cytoplasm</keyword>
<feature type="region of interest" description="Disordered" evidence="17">
    <location>
        <begin position="756"/>
        <end position="786"/>
    </location>
</feature>
<evidence type="ECO:0000256" key="15">
    <source>
        <dbReference type="ARBA" id="ARBA00066095"/>
    </source>
</evidence>
<protein>
    <recommendedName>
        <fullName evidence="16">BCAS3 microtubule associated cell migration factor</fullName>
    </recommendedName>
</protein>
<evidence type="ECO:0000256" key="10">
    <source>
        <dbReference type="ARBA" id="ARBA00023015"/>
    </source>
</evidence>
<name>A0A8W8JVC3_MAGGI</name>
<dbReference type="InterPro" id="IPR036322">
    <property type="entry name" value="WD40_repeat_dom_sf"/>
</dbReference>
<dbReference type="AlphaFoldDB" id="A0A8W8JVC3"/>
<evidence type="ECO:0000256" key="17">
    <source>
        <dbReference type="SAM" id="MobiDB-lite"/>
    </source>
</evidence>
<evidence type="ECO:0000256" key="2">
    <source>
        <dbReference type="ARBA" id="ARBA00004245"/>
    </source>
</evidence>
<keyword evidence="9" id="KW-0007">Acetylation</keyword>
<proteinExistence type="inferred from homology"/>
<dbReference type="EnsemblMetazoa" id="G21147.7">
    <property type="protein sequence ID" value="G21147.7:cds"/>
    <property type="gene ID" value="G21147"/>
</dbReference>
<accession>A0A8W8JVC3</accession>
<feature type="domain" description="BCAS3" evidence="18">
    <location>
        <begin position="604"/>
        <end position="720"/>
    </location>
</feature>
<dbReference type="SUPFAM" id="SSF50978">
    <property type="entry name" value="WD40 repeat-like"/>
    <property type="match status" value="1"/>
</dbReference>
<dbReference type="GO" id="GO:0005856">
    <property type="term" value="C:cytoskeleton"/>
    <property type="evidence" value="ECO:0007669"/>
    <property type="project" value="UniProtKB-SubCell"/>
</dbReference>
<dbReference type="OMA" id="ETHTAKR"/>
<evidence type="ECO:0000313" key="21">
    <source>
        <dbReference type="Proteomes" id="UP000005408"/>
    </source>
</evidence>
<dbReference type="InterPro" id="IPR048382">
    <property type="entry name" value="BCAS3_WD40"/>
</dbReference>
<keyword evidence="12" id="KW-0206">Cytoskeleton</keyword>
<dbReference type="SMART" id="SM00320">
    <property type="entry name" value="WD40"/>
    <property type="match status" value="3"/>
</dbReference>
<evidence type="ECO:0000256" key="6">
    <source>
        <dbReference type="ARBA" id="ARBA00022553"/>
    </source>
</evidence>
<sequence length="891" mass="97097">MAADSPKRNMKLSHNVIRPQAFSEKSVMESVVDFISDVVPQAYTGNSKPEDKERIQWVQFAKSDINDVASNPDLNTNESKGVPLLLILGYGNGVQVWNIATNGEAQEVLSLRQGPIRIFRVLPTPTQVFENPDQYHYKRPLAALCDSTSAGQPYCSVKFISLRTGDEVHSVSFKTHSVLNIECNKRVIVVVFQEKLSVFDSCSLRQLFWVMNCFPNSGPIINPIALGTRWLAYADKRLVPIHQSCGGMSGDGSQSYAATVISAAKGAFKGLTMFGEAMVHSVTGAKTPSAPKKADSPPLDNGHRPGIISVIDTQTVPGDHFSVSEDNDAEGLIAHFHAHANEPVSCMTFDTSGTLLLTACKLGHNFHVFRIMAHPCASSLGAIHHLYTLHRGETTAKVIDMCFSHDSRWVTVSSHRGTTHLFPITPYGGSVNTRTHCSPRIVNRASRFHKSAGLDDMDHGAGRNSPVLNASGSPTSTGGQYDNYPSLLRHNALNNSIGNPRLPPYPHPITVYPLAQIKQPLMAGRGSSKTGSPSHTASDNWILVTACFSTPRVWVGGTPSLAVDKREGKRVADSLFLMSQTGTLVEYILDPKSKQLSEKVTDGTPLDLTITGYTQWHLQRSKTSDEVRPPLVNNNPLILASDTVMSQRPSSSHSDGGDLLPVIRQDSRDSLTSEQEKKGVDQEEWLSQVEIITHMGPHRRLWMGPQFSFKTYQNVQNTTVLSSQSSALLSQSPEVNLSNMDITSDEVDLESLKIQPARSSPVAMPNARPAYRRTGSDSTSSPGKNSTPLLIEAGSFDQSPNLCDVYSSWAESTVAKQPRGSEEFDEKMKENLAEAMLESPMKEGGPSCISHDVFVGSNENLSTSSGSSIGLTREHVMDPMFSTSNESPDSS</sequence>
<evidence type="ECO:0000256" key="5">
    <source>
        <dbReference type="ARBA" id="ARBA00022499"/>
    </source>
</evidence>
<evidence type="ECO:0000256" key="3">
    <source>
        <dbReference type="ARBA" id="ARBA00004329"/>
    </source>
</evidence>
<evidence type="ECO:0000259" key="18">
    <source>
        <dbReference type="Pfam" id="PF12490"/>
    </source>
</evidence>
<feature type="compositionally biased region" description="Polar residues" evidence="17">
    <location>
        <begin position="776"/>
        <end position="786"/>
    </location>
</feature>
<evidence type="ECO:0000313" key="20">
    <source>
        <dbReference type="EnsemblMetazoa" id="G21147.2:cds"/>
    </source>
</evidence>
<evidence type="ECO:0000256" key="13">
    <source>
        <dbReference type="ARBA" id="ARBA00023242"/>
    </source>
</evidence>
<keyword evidence="21" id="KW-1185">Reference proteome</keyword>
<keyword evidence="13" id="KW-0539">Nucleus</keyword>
<dbReference type="PANTHER" id="PTHR13268">
    <property type="entry name" value="BREAST CARCINOMA AMPLIFIED SEQUENCE 3"/>
    <property type="match status" value="1"/>
</dbReference>
<dbReference type="InterPro" id="IPR045142">
    <property type="entry name" value="BCAS3-like"/>
</dbReference>
<feature type="compositionally biased region" description="Polar residues" evidence="17">
    <location>
        <begin position="466"/>
        <end position="478"/>
    </location>
</feature>
<evidence type="ECO:0000256" key="7">
    <source>
        <dbReference type="ARBA" id="ARBA00022657"/>
    </source>
</evidence>
<feature type="region of interest" description="Disordered" evidence="17">
    <location>
        <begin position="859"/>
        <end position="891"/>
    </location>
</feature>
<evidence type="ECO:0000256" key="14">
    <source>
        <dbReference type="ARBA" id="ARBA00061169"/>
    </source>
</evidence>
<dbReference type="GO" id="GO:0006914">
    <property type="term" value="P:autophagy"/>
    <property type="evidence" value="ECO:0007669"/>
    <property type="project" value="InterPro"/>
</dbReference>
<feature type="compositionally biased region" description="Low complexity" evidence="17">
    <location>
        <begin position="859"/>
        <end position="871"/>
    </location>
</feature>
<reference evidence="20" key="1">
    <citation type="submission" date="2022-08" db="UniProtKB">
        <authorList>
            <consortium name="EnsemblMetazoa"/>
        </authorList>
    </citation>
    <scope>IDENTIFICATION</scope>
    <source>
        <strain evidence="20">05x7-T-G4-1.051#20</strain>
    </source>
</reference>
<dbReference type="Proteomes" id="UP000005408">
    <property type="component" value="Unassembled WGS sequence"/>
</dbReference>
<dbReference type="Pfam" id="PF21034">
    <property type="entry name" value="BCAS3_WD40"/>
    <property type="match status" value="1"/>
</dbReference>
<keyword evidence="7" id="KW-0037">Angiogenesis</keyword>
<dbReference type="GO" id="GO:0005634">
    <property type="term" value="C:nucleus"/>
    <property type="evidence" value="ECO:0007669"/>
    <property type="project" value="UniProtKB-SubCell"/>
</dbReference>
<keyword evidence="10" id="KW-0805">Transcription regulation</keyword>
<evidence type="ECO:0000256" key="11">
    <source>
        <dbReference type="ARBA" id="ARBA00023163"/>
    </source>
</evidence>
<keyword evidence="6" id="KW-0597">Phosphoprotein</keyword>
<dbReference type="InterPro" id="IPR015943">
    <property type="entry name" value="WD40/YVTN_repeat-like_dom_sf"/>
</dbReference>
<evidence type="ECO:0000256" key="8">
    <source>
        <dbReference type="ARBA" id="ARBA00022843"/>
    </source>
</evidence>
<dbReference type="PANTHER" id="PTHR13268:SF0">
    <property type="entry name" value="BCAS3 MICROTUBULE ASSOCIATED CELL MIGRATION FACTOR"/>
    <property type="match status" value="1"/>
</dbReference>
<dbReference type="InterPro" id="IPR022175">
    <property type="entry name" value="BCAS3_dom"/>
</dbReference>
<comment type="subcellular location">
    <subcellularLocation>
        <location evidence="2">Cytoplasm</location>
        <location evidence="2">Cytoskeleton</location>
    </subcellularLocation>
    <subcellularLocation>
        <location evidence="1">Nucleus</location>
    </subcellularLocation>
    <subcellularLocation>
        <location evidence="3">Preautophagosomal structure</location>
    </subcellularLocation>
</comment>
<feature type="domain" description="BCAS3 WD40" evidence="19">
    <location>
        <begin position="53"/>
        <end position="521"/>
    </location>
</feature>
<evidence type="ECO:0000256" key="1">
    <source>
        <dbReference type="ARBA" id="ARBA00004123"/>
    </source>
</evidence>
<feature type="compositionally biased region" description="Polar residues" evidence="17">
    <location>
        <begin position="881"/>
        <end position="891"/>
    </location>
</feature>